<reference evidence="2 3" key="1">
    <citation type="submission" date="2019-09" db="EMBL/GenBank/DDBJ databases">
        <title>Whole genome shotgun sequencing (WGS) of Ellagibacter isourolithinifaciens DSM 104140(T) and Adlercreutzia muris DSM 29508(T).</title>
        <authorList>
            <person name="Stoll D.A."/>
            <person name="Danylec N."/>
            <person name="Huch M."/>
        </authorList>
    </citation>
    <scope>NUCLEOTIDE SEQUENCE [LARGE SCALE GENOMIC DNA]</scope>
    <source>
        <strain evidence="2 3">DSM 104140</strain>
    </source>
</reference>
<organism evidence="2 3">
    <name type="scientific">Ellagibacter isourolithinifaciens</name>
    <dbReference type="NCBI Taxonomy" id="2137581"/>
    <lineage>
        <taxon>Bacteria</taxon>
        <taxon>Bacillati</taxon>
        <taxon>Actinomycetota</taxon>
        <taxon>Coriobacteriia</taxon>
        <taxon>Eggerthellales</taxon>
        <taxon>Eggerthellaceae</taxon>
        <taxon>Ellagibacter</taxon>
    </lineage>
</organism>
<evidence type="ECO:0000313" key="2">
    <source>
        <dbReference type="EMBL" id="KAB1641108.1"/>
    </source>
</evidence>
<dbReference type="Proteomes" id="UP000468668">
    <property type="component" value="Unassembled WGS sequence"/>
</dbReference>
<dbReference type="EMBL" id="WAJR01000007">
    <property type="protein sequence ID" value="KAB1641108.1"/>
    <property type="molecule type" value="Genomic_DNA"/>
</dbReference>
<evidence type="ECO:0000313" key="3">
    <source>
        <dbReference type="Proteomes" id="UP000468668"/>
    </source>
</evidence>
<feature type="transmembrane region" description="Helical" evidence="1">
    <location>
        <begin position="202"/>
        <end position="224"/>
    </location>
</feature>
<dbReference type="SUPFAM" id="SSF53649">
    <property type="entry name" value="Alkaline phosphatase-like"/>
    <property type="match status" value="1"/>
</dbReference>
<feature type="transmembrane region" description="Helical" evidence="1">
    <location>
        <begin position="71"/>
        <end position="93"/>
    </location>
</feature>
<feature type="transmembrane region" description="Helical" evidence="1">
    <location>
        <begin position="37"/>
        <end position="59"/>
    </location>
</feature>
<keyword evidence="3" id="KW-1185">Reference proteome</keyword>
<keyword evidence="1" id="KW-0812">Transmembrane</keyword>
<dbReference type="OrthoDB" id="2026867at2"/>
<gene>
    <name evidence="2" type="ORF">F8C90_04535</name>
</gene>
<feature type="transmembrane region" description="Helical" evidence="1">
    <location>
        <begin position="231"/>
        <end position="250"/>
    </location>
</feature>
<sequence length="738" mass="81380">MPKRRRIMRGSAWESTTAAKRVGCMRGRWAAMKRNRLIVGAFDVFSFALVAGVLSLAWITPAYAYVDPSVMTYTIQALAGVAVALSAVLGVALRRTRKMLFKMLKIDENVGKVVEAPVHRLDEDGKPILAPGEIAADAESMSSKKASRKGRASDDYPRAKWGVRVVCALIVCAFFSFTLLVVPPYEIVAGAGADLVFGLSDIWPIFAVAGVVVAVVLALAVSLLRGRAFDIVLLFLFALGVAAYVQVLLLNSELPTADGKSVNWGDYTSIMLVSTVVWIIIVAIPLVVGHLKTSLARGGAVALSLALIIVQGVGVGSLFASGAFEAATKEPDQVNVADLRMTEDGLFTVSEKSNVIVFVLDFTDTKQMSQIMQEHPEEFNDWTGFTWYNNVAGSMVPTRYGVPFLLTGQLPQQGELFSQYLATRYERSTYLDDIHNAGYSMGIYTDTFGTEYSSEDVQRHVAGLTMNYHPMNQEDSPSLLDQEGTLFTLWKCAMYRDLPWAFKPYFWFYTDEVNNGMTLQVESDDGEVQQSTLYTMNDGVYYDKLKTTKLSATDDGETGAFRFIHLLGGHYPFNLDENGNDIGTDNSDAIRQIRGSLKMLSEYIRQLKDMGLYDNTAILVTSDHGDWGIYEDWDSSSNAIMFYKPAQSAEADAQPIKTVSTPVAHVNVQPTIIQAVGGDSSKYGETLAQVPFDNRVRKFYTTTSDGKNDVSIVEYDITGWATDFNNWHKTGAIWDAQQ</sequence>
<dbReference type="AlphaFoldDB" id="A0A6N6NMK6"/>
<feature type="transmembrane region" description="Helical" evidence="1">
    <location>
        <begin position="270"/>
        <end position="288"/>
    </location>
</feature>
<feature type="transmembrane region" description="Helical" evidence="1">
    <location>
        <begin position="161"/>
        <end position="182"/>
    </location>
</feature>
<protein>
    <submittedName>
        <fullName evidence="2">LTA synthase family protein</fullName>
    </submittedName>
</protein>
<dbReference type="Gene3D" id="3.40.720.10">
    <property type="entry name" value="Alkaline Phosphatase, subunit A"/>
    <property type="match status" value="1"/>
</dbReference>
<name>A0A6N6NMK6_9ACTN</name>
<comment type="caution">
    <text evidence="2">The sequence shown here is derived from an EMBL/GenBank/DDBJ whole genome shotgun (WGS) entry which is preliminary data.</text>
</comment>
<accession>A0A6N6NMK6</accession>
<keyword evidence="1" id="KW-1133">Transmembrane helix</keyword>
<feature type="transmembrane region" description="Helical" evidence="1">
    <location>
        <begin position="300"/>
        <end position="324"/>
    </location>
</feature>
<dbReference type="InterPro" id="IPR017850">
    <property type="entry name" value="Alkaline_phosphatase_core_sf"/>
</dbReference>
<proteinExistence type="predicted"/>
<keyword evidence="1" id="KW-0472">Membrane</keyword>
<evidence type="ECO:0000256" key="1">
    <source>
        <dbReference type="SAM" id="Phobius"/>
    </source>
</evidence>